<evidence type="ECO:0000313" key="1">
    <source>
        <dbReference type="EMBL" id="KAH8028833.1"/>
    </source>
</evidence>
<gene>
    <name evidence="1" type="ORF">HPB51_019919</name>
</gene>
<dbReference type="EMBL" id="JABSTU010000006">
    <property type="protein sequence ID" value="KAH8028833.1"/>
    <property type="molecule type" value="Genomic_DNA"/>
</dbReference>
<organism evidence="1 2">
    <name type="scientific">Rhipicephalus microplus</name>
    <name type="common">Cattle tick</name>
    <name type="synonym">Boophilus microplus</name>
    <dbReference type="NCBI Taxonomy" id="6941"/>
    <lineage>
        <taxon>Eukaryota</taxon>
        <taxon>Metazoa</taxon>
        <taxon>Ecdysozoa</taxon>
        <taxon>Arthropoda</taxon>
        <taxon>Chelicerata</taxon>
        <taxon>Arachnida</taxon>
        <taxon>Acari</taxon>
        <taxon>Parasitiformes</taxon>
        <taxon>Ixodida</taxon>
        <taxon>Ixodoidea</taxon>
        <taxon>Ixodidae</taxon>
        <taxon>Rhipicephalinae</taxon>
        <taxon>Rhipicephalus</taxon>
        <taxon>Boophilus</taxon>
    </lineage>
</organism>
<evidence type="ECO:0000313" key="2">
    <source>
        <dbReference type="Proteomes" id="UP000821866"/>
    </source>
</evidence>
<dbReference type="Proteomes" id="UP000821866">
    <property type="component" value="Chromosome 4"/>
</dbReference>
<sequence>MPTVGLPVGKPASTTTMGCSETAGTAGQALEAVLQVLSLKGSQRSSLRLPGELETLSEKQLLFLAFCMRDCAGNETSSRKCNGVLRRTWYFGNTFECILGDYMHPKELAGYIGDVADSALVAHTLVWAVSMRGTLVVLDAPSLPPPLCQCSSSAVLAGSFSGFYEGAP</sequence>
<dbReference type="GO" id="GO:0008237">
    <property type="term" value="F:metallopeptidase activity"/>
    <property type="evidence" value="ECO:0007669"/>
    <property type="project" value="InterPro"/>
</dbReference>
<dbReference type="AlphaFoldDB" id="A0A9J6E3T2"/>
<dbReference type="Gene3D" id="3.40.390.10">
    <property type="entry name" value="Collagenase (Catalytic Domain)"/>
    <property type="match status" value="1"/>
</dbReference>
<reference evidence="1" key="1">
    <citation type="journal article" date="2020" name="Cell">
        <title>Large-Scale Comparative Analyses of Tick Genomes Elucidate Their Genetic Diversity and Vector Capacities.</title>
        <authorList>
            <consortium name="Tick Genome and Microbiome Consortium (TIGMIC)"/>
            <person name="Jia N."/>
            <person name="Wang J."/>
            <person name="Shi W."/>
            <person name="Du L."/>
            <person name="Sun Y."/>
            <person name="Zhan W."/>
            <person name="Jiang J.F."/>
            <person name="Wang Q."/>
            <person name="Zhang B."/>
            <person name="Ji P."/>
            <person name="Bell-Sakyi L."/>
            <person name="Cui X.M."/>
            <person name="Yuan T.T."/>
            <person name="Jiang B.G."/>
            <person name="Yang W.F."/>
            <person name="Lam T.T."/>
            <person name="Chang Q.C."/>
            <person name="Ding S.J."/>
            <person name="Wang X.J."/>
            <person name="Zhu J.G."/>
            <person name="Ruan X.D."/>
            <person name="Zhao L."/>
            <person name="Wei J.T."/>
            <person name="Ye R.Z."/>
            <person name="Que T.C."/>
            <person name="Du C.H."/>
            <person name="Zhou Y.H."/>
            <person name="Cheng J.X."/>
            <person name="Dai P.F."/>
            <person name="Guo W.B."/>
            <person name="Han X.H."/>
            <person name="Huang E.J."/>
            <person name="Li L.F."/>
            <person name="Wei W."/>
            <person name="Gao Y.C."/>
            <person name="Liu J.Z."/>
            <person name="Shao H.Z."/>
            <person name="Wang X."/>
            <person name="Wang C.C."/>
            <person name="Yang T.C."/>
            <person name="Huo Q.B."/>
            <person name="Li W."/>
            <person name="Chen H.Y."/>
            <person name="Chen S.E."/>
            <person name="Zhou L.G."/>
            <person name="Ni X.B."/>
            <person name="Tian J.H."/>
            <person name="Sheng Y."/>
            <person name="Liu T."/>
            <person name="Pan Y.S."/>
            <person name="Xia L.Y."/>
            <person name="Li J."/>
            <person name="Zhao F."/>
            <person name="Cao W.C."/>
        </authorList>
    </citation>
    <scope>NUCLEOTIDE SEQUENCE</scope>
    <source>
        <strain evidence="1">Rmic-2018</strain>
    </source>
</reference>
<dbReference type="InterPro" id="IPR024079">
    <property type="entry name" value="MetalloPept_cat_dom_sf"/>
</dbReference>
<name>A0A9J6E3T2_RHIMP</name>
<comment type="caution">
    <text evidence="1">The sequence shown here is derived from an EMBL/GenBank/DDBJ whole genome shotgun (WGS) entry which is preliminary data.</text>
</comment>
<protein>
    <submittedName>
        <fullName evidence="1">Uncharacterized protein</fullName>
    </submittedName>
</protein>
<proteinExistence type="predicted"/>
<keyword evidence="2" id="KW-1185">Reference proteome</keyword>
<accession>A0A9J6E3T2</accession>
<reference evidence="1" key="2">
    <citation type="submission" date="2021-09" db="EMBL/GenBank/DDBJ databases">
        <authorList>
            <person name="Jia N."/>
            <person name="Wang J."/>
            <person name="Shi W."/>
            <person name="Du L."/>
            <person name="Sun Y."/>
            <person name="Zhan W."/>
            <person name="Jiang J."/>
            <person name="Wang Q."/>
            <person name="Zhang B."/>
            <person name="Ji P."/>
            <person name="Sakyi L.B."/>
            <person name="Cui X."/>
            <person name="Yuan T."/>
            <person name="Jiang B."/>
            <person name="Yang W."/>
            <person name="Lam T.T.-Y."/>
            <person name="Chang Q."/>
            <person name="Ding S."/>
            <person name="Wang X."/>
            <person name="Zhu J."/>
            <person name="Ruan X."/>
            <person name="Zhao L."/>
            <person name="Wei J."/>
            <person name="Que T."/>
            <person name="Du C."/>
            <person name="Cheng J."/>
            <person name="Dai P."/>
            <person name="Han X."/>
            <person name="Huang E."/>
            <person name="Gao Y."/>
            <person name="Liu J."/>
            <person name="Shao H."/>
            <person name="Ye R."/>
            <person name="Li L."/>
            <person name="Wei W."/>
            <person name="Wang X."/>
            <person name="Wang C."/>
            <person name="Huo Q."/>
            <person name="Li W."/>
            <person name="Guo W."/>
            <person name="Chen H."/>
            <person name="Chen S."/>
            <person name="Zhou L."/>
            <person name="Zhou L."/>
            <person name="Ni X."/>
            <person name="Tian J."/>
            <person name="Zhou Y."/>
            <person name="Sheng Y."/>
            <person name="Liu T."/>
            <person name="Pan Y."/>
            <person name="Xia L."/>
            <person name="Li J."/>
            <person name="Zhao F."/>
            <person name="Cao W."/>
        </authorList>
    </citation>
    <scope>NUCLEOTIDE SEQUENCE</scope>
    <source>
        <strain evidence="1">Rmic-2018</strain>
        <tissue evidence="1">Larvae</tissue>
    </source>
</reference>